<dbReference type="OrthoDB" id="187604at2759"/>
<proteinExistence type="predicted"/>
<feature type="compositionally biased region" description="Low complexity" evidence="1">
    <location>
        <begin position="8"/>
        <end position="24"/>
    </location>
</feature>
<dbReference type="PANTHER" id="PTHR45657">
    <property type="entry name" value="CRAL-TRIO DOMAIN-CONTAINING PROTEIN YKL091C-RELATED"/>
    <property type="match status" value="1"/>
</dbReference>
<dbReference type="PROSITE" id="PS50191">
    <property type="entry name" value="CRAL_TRIO"/>
    <property type="match status" value="1"/>
</dbReference>
<dbReference type="AlphaFoldDB" id="A0A835Z260"/>
<gene>
    <name evidence="3" type="ORF">JKP88DRAFT_208106</name>
</gene>
<evidence type="ECO:0000256" key="1">
    <source>
        <dbReference type="SAM" id="MobiDB-lite"/>
    </source>
</evidence>
<comment type="caution">
    <text evidence="3">The sequence shown here is derived from an EMBL/GenBank/DDBJ whole genome shotgun (WGS) entry which is preliminary data.</text>
</comment>
<dbReference type="SUPFAM" id="SSF46938">
    <property type="entry name" value="CRAL/TRIO N-terminal domain"/>
    <property type="match status" value="1"/>
</dbReference>
<organism evidence="3 4">
    <name type="scientific">Tribonema minus</name>
    <dbReference type="NCBI Taxonomy" id="303371"/>
    <lineage>
        <taxon>Eukaryota</taxon>
        <taxon>Sar</taxon>
        <taxon>Stramenopiles</taxon>
        <taxon>Ochrophyta</taxon>
        <taxon>PX clade</taxon>
        <taxon>Xanthophyceae</taxon>
        <taxon>Tribonematales</taxon>
        <taxon>Tribonemataceae</taxon>
        <taxon>Tribonema</taxon>
    </lineage>
</organism>
<reference evidence="3" key="1">
    <citation type="submission" date="2021-02" db="EMBL/GenBank/DDBJ databases">
        <title>First Annotated Genome of the Yellow-green Alga Tribonema minus.</title>
        <authorList>
            <person name="Mahan K.M."/>
        </authorList>
    </citation>
    <scope>NUCLEOTIDE SEQUENCE</scope>
    <source>
        <strain evidence="3">UTEX B ZZ1240</strain>
    </source>
</reference>
<dbReference type="EMBL" id="JAFCMP010000147">
    <property type="protein sequence ID" value="KAG5184859.1"/>
    <property type="molecule type" value="Genomic_DNA"/>
</dbReference>
<feature type="region of interest" description="Disordered" evidence="1">
    <location>
        <begin position="1"/>
        <end position="38"/>
    </location>
</feature>
<sequence length="281" mass="31940">MAEFAKAGSNGSVGQDSSSASVSATPATNGQPLLDDGYPGDLEIPIRYIKGMEGDMAEARRRWVETLKWRKSYKVDTMLDEPQLHFDAIKKYYPHYVSKRAKNGCLVYYEIPGETDLKKLRENGVDIDQLIRHYIYITEFIWRRLDTGEESKLLSIMDLRGVSLAQFAGEVREYMVRAAKLIGAHYPERSFKIFVLNAPWWFNMVWKVLSPLMHANTRAKVVVCGATYMDKLSELIDIESIPQDIGGRDANYGLKSDEEVALKEHVYKVLADSNLYQAPTV</sequence>
<feature type="domain" description="CRAL-TRIO" evidence="2">
    <location>
        <begin position="85"/>
        <end position="253"/>
    </location>
</feature>
<dbReference type="Pfam" id="PF00650">
    <property type="entry name" value="CRAL_TRIO"/>
    <property type="match status" value="1"/>
</dbReference>
<evidence type="ECO:0000259" key="2">
    <source>
        <dbReference type="PROSITE" id="PS50191"/>
    </source>
</evidence>
<name>A0A835Z260_9STRA</name>
<dbReference type="SMART" id="SM00516">
    <property type="entry name" value="SEC14"/>
    <property type="match status" value="1"/>
</dbReference>
<dbReference type="InterPro" id="IPR036273">
    <property type="entry name" value="CRAL/TRIO_N_dom_sf"/>
</dbReference>
<dbReference type="InterPro" id="IPR051026">
    <property type="entry name" value="PI/PC_transfer"/>
</dbReference>
<dbReference type="InterPro" id="IPR036865">
    <property type="entry name" value="CRAL-TRIO_dom_sf"/>
</dbReference>
<accession>A0A835Z260</accession>
<protein>
    <submittedName>
        <fullName evidence="3">CRAL-TRIO domain-containing protein</fullName>
    </submittedName>
</protein>
<dbReference type="Proteomes" id="UP000664859">
    <property type="component" value="Unassembled WGS sequence"/>
</dbReference>
<dbReference type="PANTHER" id="PTHR45657:SF61">
    <property type="entry name" value="CRAL-TRIO DOMAIN-CONTAINING PROTEIN"/>
    <property type="match status" value="1"/>
</dbReference>
<dbReference type="Gene3D" id="3.40.525.10">
    <property type="entry name" value="CRAL-TRIO lipid binding domain"/>
    <property type="match status" value="1"/>
</dbReference>
<evidence type="ECO:0000313" key="4">
    <source>
        <dbReference type="Proteomes" id="UP000664859"/>
    </source>
</evidence>
<dbReference type="SUPFAM" id="SSF52087">
    <property type="entry name" value="CRAL/TRIO domain"/>
    <property type="match status" value="1"/>
</dbReference>
<keyword evidence="4" id="KW-1185">Reference proteome</keyword>
<dbReference type="CDD" id="cd00170">
    <property type="entry name" value="SEC14"/>
    <property type="match status" value="1"/>
</dbReference>
<dbReference type="InterPro" id="IPR001251">
    <property type="entry name" value="CRAL-TRIO_dom"/>
</dbReference>
<evidence type="ECO:0000313" key="3">
    <source>
        <dbReference type="EMBL" id="KAG5184859.1"/>
    </source>
</evidence>